<proteinExistence type="predicted"/>
<keyword evidence="2" id="KW-1185">Reference proteome</keyword>
<name>A0ABP8DNG7_9ACTN</name>
<accession>A0ABP8DNG7</accession>
<comment type="caution">
    <text evidence="1">The sequence shown here is derived from an EMBL/GenBank/DDBJ whole genome shotgun (WGS) entry which is preliminary data.</text>
</comment>
<gene>
    <name evidence="1" type="ORF">GCM10022255_088820</name>
</gene>
<dbReference type="EMBL" id="BAABAT010000040">
    <property type="protein sequence ID" value="GAA4260385.1"/>
    <property type="molecule type" value="Genomic_DNA"/>
</dbReference>
<dbReference type="Proteomes" id="UP001500620">
    <property type="component" value="Unassembled WGS sequence"/>
</dbReference>
<protein>
    <submittedName>
        <fullName evidence="1">Uncharacterized protein</fullName>
    </submittedName>
</protein>
<evidence type="ECO:0000313" key="1">
    <source>
        <dbReference type="EMBL" id="GAA4260385.1"/>
    </source>
</evidence>
<evidence type="ECO:0000313" key="2">
    <source>
        <dbReference type="Proteomes" id="UP001500620"/>
    </source>
</evidence>
<dbReference type="RefSeq" id="WP_345137304.1">
    <property type="nucleotide sequence ID" value="NZ_BAABAT010000040.1"/>
</dbReference>
<organism evidence="1 2">
    <name type="scientific">Dactylosporangium darangshiense</name>
    <dbReference type="NCBI Taxonomy" id="579108"/>
    <lineage>
        <taxon>Bacteria</taxon>
        <taxon>Bacillati</taxon>
        <taxon>Actinomycetota</taxon>
        <taxon>Actinomycetes</taxon>
        <taxon>Micromonosporales</taxon>
        <taxon>Micromonosporaceae</taxon>
        <taxon>Dactylosporangium</taxon>
    </lineage>
</organism>
<sequence>MNRRLRDAAVDADEAEVHLLVEEAGEVLGAVTADGDSTPVVVVPADLTFAEFADSDAVTLLDLGARFVALAEAGRPIGLVPVETIGAYLAGGDYAARPTTMSGPHGGNADGSLHGDPQVGVARVRCAHPGCGHVNTLTFFDPDRPPPCANPALPPHPLAIG</sequence>
<reference evidence="2" key="1">
    <citation type="journal article" date="2019" name="Int. J. Syst. Evol. Microbiol.">
        <title>The Global Catalogue of Microorganisms (GCM) 10K type strain sequencing project: providing services to taxonomists for standard genome sequencing and annotation.</title>
        <authorList>
            <consortium name="The Broad Institute Genomics Platform"/>
            <consortium name="The Broad Institute Genome Sequencing Center for Infectious Disease"/>
            <person name="Wu L."/>
            <person name="Ma J."/>
        </authorList>
    </citation>
    <scope>NUCLEOTIDE SEQUENCE [LARGE SCALE GENOMIC DNA]</scope>
    <source>
        <strain evidence="2">JCM 17441</strain>
    </source>
</reference>